<evidence type="ECO:0000256" key="2">
    <source>
        <dbReference type="SAM" id="MobiDB-lite"/>
    </source>
</evidence>
<accession>A0A2P5HUY7</accession>
<keyword evidence="4" id="KW-1185">Reference proteome</keyword>
<feature type="compositionally biased region" description="Acidic residues" evidence="2">
    <location>
        <begin position="79"/>
        <end position="89"/>
    </location>
</feature>
<name>A0A2P5HUY7_DIAHE</name>
<feature type="coiled-coil region" evidence="1">
    <location>
        <begin position="249"/>
        <end position="325"/>
    </location>
</feature>
<comment type="caution">
    <text evidence="3">The sequence shown here is derived from an EMBL/GenBank/DDBJ whole genome shotgun (WGS) entry which is preliminary data.</text>
</comment>
<feature type="compositionally biased region" description="Basic residues" evidence="2">
    <location>
        <begin position="132"/>
        <end position="144"/>
    </location>
</feature>
<feature type="compositionally biased region" description="Polar residues" evidence="2">
    <location>
        <begin position="15"/>
        <end position="24"/>
    </location>
</feature>
<dbReference type="OrthoDB" id="4448936at2759"/>
<feature type="region of interest" description="Disordered" evidence="2">
    <location>
        <begin position="130"/>
        <end position="209"/>
    </location>
</feature>
<gene>
    <name evidence="3" type="ORF">DHEL01_v207539</name>
</gene>
<proteinExistence type="predicted"/>
<dbReference type="Proteomes" id="UP000094444">
    <property type="component" value="Unassembled WGS sequence"/>
</dbReference>
<dbReference type="EMBL" id="MAVT02000688">
    <property type="protein sequence ID" value="POS74064.1"/>
    <property type="molecule type" value="Genomic_DNA"/>
</dbReference>
<feature type="region of interest" description="Disordered" evidence="2">
    <location>
        <begin position="1"/>
        <end position="90"/>
    </location>
</feature>
<keyword evidence="1" id="KW-0175">Coiled coil</keyword>
<feature type="compositionally biased region" description="Basic and acidic residues" evidence="2">
    <location>
        <begin position="26"/>
        <end position="43"/>
    </location>
</feature>
<evidence type="ECO:0000256" key="1">
    <source>
        <dbReference type="SAM" id="Coils"/>
    </source>
</evidence>
<dbReference type="STRING" id="158607.A0A2P5HUY7"/>
<dbReference type="AlphaFoldDB" id="A0A2P5HUY7"/>
<feature type="compositionally biased region" description="Polar residues" evidence="2">
    <location>
        <begin position="372"/>
        <end position="384"/>
    </location>
</feature>
<feature type="compositionally biased region" description="Low complexity" evidence="2">
    <location>
        <begin position="145"/>
        <end position="155"/>
    </location>
</feature>
<reference evidence="3" key="1">
    <citation type="submission" date="2017-09" db="EMBL/GenBank/DDBJ databases">
        <title>Polyketide synthases of a Diaporthe helianthi virulent isolate.</title>
        <authorList>
            <person name="Baroncelli R."/>
        </authorList>
    </citation>
    <scope>NUCLEOTIDE SEQUENCE [LARGE SCALE GENOMIC DNA]</scope>
    <source>
        <strain evidence="3">7/96</strain>
    </source>
</reference>
<evidence type="ECO:0000313" key="3">
    <source>
        <dbReference type="EMBL" id="POS74064.1"/>
    </source>
</evidence>
<sequence length="390" mass="42748">MNFHISPLSPLRPQLSGSLSPHSSTGRRDSPLGPDDTNHDTNHDTVGSVGQPKIEVDGVEADDELASSATGSGSGSGSDDSDLSADDITQDSRDVLVQRLNDLAQRLSGANVRTENIEALHAQVDAMEKVLSRRGHRSPGRRRTPSSSSARRSASLQPGGSRPRSLVLPAGGDGRDALGIMAPMSPSWLRSHFQRRPSTTHGDRPDETSELHKAVPVPVPVAQQLQPVEATVTFSNSPKISSEMADSIVLEAENLCAEMSTVIESLQKRRQESDHLQAVSVKREEAANERLRQQEARIHELEEAVEEDESELRYLKIQLRAIETQCAGYVPPGADPDLEQSIRFWKRDWEELRDKWATRRGTLLRGREDNSASHSGLTSPSSARYSERGE</sequence>
<evidence type="ECO:0000313" key="4">
    <source>
        <dbReference type="Proteomes" id="UP000094444"/>
    </source>
</evidence>
<organism evidence="3 4">
    <name type="scientific">Diaporthe helianthi</name>
    <dbReference type="NCBI Taxonomy" id="158607"/>
    <lineage>
        <taxon>Eukaryota</taxon>
        <taxon>Fungi</taxon>
        <taxon>Dikarya</taxon>
        <taxon>Ascomycota</taxon>
        <taxon>Pezizomycotina</taxon>
        <taxon>Sordariomycetes</taxon>
        <taxon>Sordariomycetidae</taxon>
        <taxon>Diaporthales</taxon>
        <taxon>Diaporthaceae</taxon>
        <taxon>Diaporthe</taxon>
    </lineage>
</organism>
<feature type="region of interest" description="Disordered" evidence="2">
    <location>
        <begin position="363"/>
        <end position="390"/>
    </location>
</feature>
<protein>
    <submittedName>
        <fullName evidence="3">Uncharacterized protein</fullName>
    </submittedName>
</protein>
<dbReference type="InParanoid" id="A0A2P5HUY7"/>